<keyword evidence="1" id="KW-1133">Transmembrane helix</keyword>
<feature type="transmembrane region" description="Helical" evidence="1">
    <location>
        <begin position="92"/>
        <end position="112"/>
    </location>
</feature>
<evidence type="ECO:0008006" key="3">
    <source>
        <dbReference type="Google" id="ProtNLM"/>
    </source>
</evidence>
<organism evidence="2">
    <name type="scientific">uncultured sulfate-reducing bacterium</name>
    <dbReference type="NCBI Taxonomy" id="153939"/>
    <lineage>
        <taxon>Bacteria</taxon>
        <taxon>environmental samples</taxon>
    </lineage>
</organism>
<protein>
    <recommendedName>
        <fullName evidence="3">DUF1634 domain-containing protein</fullName>
    </recommendedName>
</protein>
<reference evidence="2" key="1">
    <citation type="journal article" date="2005" name="J. Bacteriol.">
        <title>Clustered genes related to sulfate respiration in uncultured prokaryotes support the theory of their concomitant horizontal transfer.</title>
        <authorList>
            <person name="Mussmann M."/>
            <person name="Richter M."/>
            <person name="Lombardot T."/>
            <person name="Meyerdierks A."/>
            <person name="Kuever J."/>
            <person name="Kube M."/>
            <person name="Glockner F.O."/>
            <person name="Amann R."/>
        </authorList>
    </citation>
    <scope>NUCLEOTIDE SEQUENCE</scope>
</reference>
<keyword evidence="1" id="KW-0812">Transmembrane</keyword>
<feature type="transmembrane region" description="Helical" evidence="1">
    <location>
        <begin position="22"/>
        <end position="47"/>
    </location>
</feature>
<dbReference type="EMBL" id="CT025836">
    <property type="protein sequence ID" value="CAJ31197.1"/>
    <property type="molecule type" value="Genomic_DNA"/>
</dbReference>
<keyword evidence="1" id="KW-0472">Membrane</keyword>
<gene>
    <name evidence="2" type="ORF">ws7f8_4</name>
</gene>
<sequence length="147" mass="15928">MSSETAQDAQSEQLLYARVLEIGMFIGLVILFITFGVYVSGIMAPAVPLDQVSSYWHLGVSEYLEVVNQNHLHLEHPPTGWAWLTMLGKGDFLNFIGIAILGGVTIICYLAIIPTLLRKKDSAYVAMALLEAIVLTLAASGILAVGH</sequence>
<evidence type="ECO:0000313" key="2">
    <source>
        <dbReference type="EMBL" id="CAJ31197.1"/>
    </source>
</evidence>
<proteinExistence type="predicted"/>
<name>Q3IBK6_9BACT</name>
<feature type="transmembrane region" description="Helical" evidence="1">
    <location>
        <begin position="124"/>
        <end position="145"/>
    </location>
</feature>
<evidence type="ECO:0000256" key="1">
    <source>
        <dbReference type="SAM" id="Phobius"/>
    </source>
</evidence>
<accession>Q3IBK6</accession>
<dbReference type="AlphaFoldDB" id="Q3IBK6"/>